<gene>
    <name evidence="3" type="ORF">CLV72_101531</name>
</gene>
<feature type="compositionally biased region" description="Pro residues" evidence="1">
    <location>
        <begin position="1110"/>
        <end position="1131"/>
    </location>
</feature>
<sequence length="1141" mass="119553">MDLPTYTSIWRIEKRLYKLYDFRLPMPLPIVTIGVFVGVSLVWILLMRLVGVPFEPPIGHVVWLVPPAVLTFLGTRPVIENKRLPELLLSQGRYLLEPRVFTRLTPSREPSRVVIEARVWRRAPDAPPLPLRAAKAAADERGAEAAEAPERRKGKAAKRKRGAARRGREVSPALVRVTRRQADAPARPAARPAQERPAAEAPRPAGPREEARAARRRNDPPWPRPAGWTEEASAAEEAHGPAGVPAAEDARASGPAASGPAAPPYDAAAPGTDAGRPIPTETAAAPRNGARPQADEAHGAADAERRSATAPAAQAAAPGTPPRAEQTAAPRSADAGRAASGHPEPAGSRGADGTGRRRVSDSPWPATSTASTSGPASGDASARRPAPADEAPGDTAAPRAPEEPPHAARPAAHGSPGPAEPRGAGDVRAAHASTPPAPAASEPSPARGPAEPWGGVRADAAPTAAAGQAPAEPPSGTDDRAERGEAAPKGARSVVDRARQANIRRRADRRGELHPAAAAQLGEAPAAPPETEPARPAAQERGTAAPARPAAERADAAARPAEPAAPAEPARPAERSRMRQLFPERPARTGTPADAAEPAPPAAERPAASARPPAPPADPGRPRTGRAKPAWTERPLPWEAPQREPAEGGERPARPQAERPADPAVEIDHGTGELDSMRREPRRDNPAAKQAPRRRTGPAERAWPAPGTPAPPAEPEVEIDVVGTEASGTAEPPPPTDLGLPASERPAPARPEPPAPPARVHPAAATTEPRPSARREAAEPAEAPAAPPPAARRERRPEPPAPSTPPRGNGRPPARPTADPAPAAGPSTPDSGTRGWRRLTRMVAGGAGRAESPSEELRRLRAPVEGNRRIVVLGCTGGAGQSVTTLMLGHMLAQYRDERVVAIDANPGPGSMSRRTRTETPETLTSLLANADRIGGYLAMRSYTSQSNTRLEVVGALEDPYVQTLDDRDYEQLMGLLDRFYSMVLLDPAATGVSRVLPFADHVVLVAPASADAPRAVSMTFEWLDGHGYSRLRARSTVVVNGVSKRSLAHVEEAEAVARGRCRAIVRVPWDDHLGHGKGGVTEPGNLRTPARRAYTALAGVVVAGLARQPAPPLPAPPPDAEQEPSEPPSPAGGRHQEVSR</sequence>
<proteinExistence type="predicted"/>
<feature type="compositionally biased region" description="Basic and acidic residues" evidence="1">
    <location>
        <begin position="137"/>
        <end position="151"/>
    </location>
</feature>
<feature type="compositionally biased region" description="Basic and acidic residues" evidence="1">
    <location>
        <begin position="641"/>
        <end position="686"/>
    </location>
</feature>
<dbReference type="InterPro" id="IPR025608">
    <property type="entry name" value="TcpE"/>
</dbReference>
<dbReference type="AlphaFoldDB" id="A0A2T0QDL1"/>
<dbReference type="PANTHER" id="PTHR43384">
    <property type="entry name" value="SEPTUM SITE-DETERMINING PROTEIN MIND HOMOLOG, CHLOROPLASTIC-RELATED"/>
    <property type="match status" value="1"/>
</dbReference>
<dbReference type="Proteomes" id="UP000237846">
    <property type="component" value="Unassembled WGS sequence"/>
</dbReference>
<keyword evidence="3" id="KW-0969">Cilium</keyword>
<feature type="compositionally biased region" description="Low complexity" evidence="1">
    <location>
        <begin position="308"/>
        <end position="341"/>
    </location>
</feature>
<reference evidence="3 4" key="1">
    <citation type="submission" date="2018-03" db="EMBL/GenBank/DDBJ databases">
        <title>Genomic Encyclopedia of Archaeal and Bacterial Type Strains, Phase II (KMG-II): from individual species to whole genera.</title>
        <authorList>
            <person name="Goeker M."/>
        </authorList>
    </citation>
    <scope>NUCLEOTIDE SEQUENCE [LARGE SCALE GENOMIC DNA]</scope>
    <source>
        <strain evidence="3 4">DSM 45601</strain>
    </source>
</reference>
<keyword evidence="2" id="KW-0472">Membrane</keyword>
<dbReference type="GO" id="GO:0016887">
    <property type="term" value="F:ATP hydrolysis activity"/>
    <property type="evidence" value="ECO:0007669"/>
    <property type="project" value="TreeGrafter"/>
</dbReference>
<feature type="region of interest" description="Disordered" evidence="1">
    <location>
        <begin position="133"/>
        <end position="836"/>
    </location>
</feature>
<feature type="compositionally biased region" description="Low complexity" evidence="1">
    <location>
        <begin position="534"/>
        <end position="549"/>
    </location>
</feature>
<accession>A0A2T0QDL1</accession>
<dbReference type="GO" id="GO:0051782">
    <property type="term" value="P:negative regulation of cell division"/>
    <property type="evidence" value="ECO:0007669"/>
    <property type="project" value="TreeGrafter"/>
</dbReference>
<feature type="region of interest" description="Disordered" evidence="1">
    <location>
        <begin position="1108"/>
        <end position="1141"/>
    </location>
</feature>
<feature type="compositionally biased region" description="Low complexity" evidence="1">
    <location>
        <begin position="361"/>
        <end position="380"/>
    </location>
</feature>
<dbReference type="GO" id="GO:0005829">
    <property type="term" value="C:cytosol"/>
    <property type="evidence" value="ECO:0007669"/>
    <property type="project" value="TreeGrafter"/>
</dbReference>
<evidence type="ECO:0000313" key="3">
    <source>
        <dbReference type="EMBL" id="PRY01933.1"/>
    </source>
</evidence>
<protein>
    <submittedName>
        <fullName evidence="3">MinD-like ATPase involved in chromosome partitioning or flagellar assembly</fullName>
    </submittedName>
</protein>
<feature type="compositionally biased region" description="Low complexity" evidence="1">
    <location>
        <begin position="515"/>
        <end position="525"/>
    </location>
</feature>
<keyword evidence="2" id="KW-0812">Transmembrane</keyword>
<dbReference type="RefSeq" id="WP_106238510.1">
    <property type="nucleotide sequence ID" value="NZ_PVZC01000001.1"/>
</dbReference>
<dbReference type="SUPFAM" id="SSF52540">
    <property type="entry name" value="P-loop containing nucleoside triphosphate hydrolases"/>
    <property type="match status" value="1"/>
</dbReference>
<feature type="compositionally biased region" description="Pro residues" evidence="1">
    <location>
        <begin position="748"/>
        <end position="759"/>
    </location>
</feature>
<feature type="compositionally biased region" description="Low complexity" evidence="1">
    <location>
        <begin position="557"/>
        <end position="570"/>
    </location>
</feature>
<dbReference type="PANTHER" id="PTHR43384:SF14">
    <property type="entry name" value="ESX-1 SECRETION-ASSOCIATED PROTEIN ESPI"/>
    <property type="match status" value="1"/>
</dbReference>
<comment type="caution">
    <text evidence="3">The sequence shown here is derived from an EMBL/GenBank/DDBJ whole genome shotgun (WGS) entry which is preliminary data.</text>
</comment>
<keyword evidence="3" id="KW-0282">Flagellum</keyword>
<feature type="compositionally biased region" description="Low complexity" evidence="1">
    <location>
        <begin position="430"/>
        <end position="476"/>
    </location>
</feature>
<feature type="compositionally biased region" description="Low complexity" evidence="1">
    <location>
        <begin position="760"/>
        <end position="770"/>
    </location>
</feature>
<feature type="compositionally biased region" description="Basic and acidic residues" evidence="1">
    <location>
        <begin position="206"/>
        <end position="219"/>
    </location>
</feature>
<feature type="compositionally biased region" description="Basic residues" evidence="1">
    <location>
        <begin position="152"/>
        <end position="165"/>
    </location>
</feature>
<organism evidence="3 4">
    <name type="scientific">Allonocardiopsis opalescens</name>
    <dbReference type="NCBI Taxonomy" id="1144618"/>
    <lineage>
        <taxon>Bacteria</taxon>
        <taxon>Bacillati</taxon>
        <taxon>Actinomycetota</taxon>
        <taxon>Actinomycetes</taxon>
        <taxon>Streptosporangiales</taxon>
        <taxon>Allonocardiopsis</taxon>
    </lineage>
</organism>
<dbReference type="GO" id="GO:0005524">
    <property type="term" value="F:ATP binding"/>
    <property type="evidence" value="ECO:0007669"/>
    <property type="project" value="TreeGrafter"/>
</dbReference>
<dbReference type="InterPro" id="IPR027417">
    <property type="entry name" value="P-loop_NTPase"/>
</dbReference>
<dbReference type="EMBL" id="PVZC01000001">
    <property type="protein sequence ID" value="PRY01933.1"/>
    <property type="molecule type" value="Genomic_DNA"/>
</dbReference>
<feature type="compositionally biased region" description="Low complexity" evidence="1">
    <location>
        <begin position="806"/>
        <end position="831"/>
    </location>
</feature>
<dbReference type="Gene3D" id="3.40.50.300">
    <property type="entry name" value="P-loop containing nucleotide triphosphate hydrolases"/>
    <property type="match status" value="1"/>
</dbReference>
<evidence type="ECO:0000313" key="4">
    <source>
        <dbReference type="Proteomes" id="UP000237846"/>
    </source>
</evidence>
<evidence type="ECO:0000256" key="2">
    <source>
        <dbReference type="SAM" id="Phobius"/>
    </source>
</evidence>
<keyword evidence="4" id="KW-1185">Reference proteome</keyword>
<keyword evidence="3" id="KW-0966">Cell projection</keyword>
<feature type="compositionally biased region" description="Low complexity" evidence="1">
    <location>
        <begin position="183"/>
        <end position="192"/>
    </location>
</feature>
<evidence type="ECO:0000256" key="1">
    <source>
        <dbReference type="SAM" id="MobiDB-lite"/>
    </source>
</evidence>
<dbReference type="GO" id="GO:0009898">
    <property type="term" value="C:cytoplasmic side of plasma membrane"/>
    <property type="evidence" value="ECO:0007669"/>
    <property type="project" value="TreeGrafter"/>
</dbReference>
<keyword evidence="2" id="KW-1133">Transmembrane helix</keyword>
<feature type="compositionally biased region" description="Low complexity" evidence="1">
    <location>
        <begin position="252"/>
        <end position="275"/>
    </location>
</feature>
<dbReference type="InterPro" id="IPR050625">
    <property type="entry name" value="ParA/MinD_ATPase"/>
</dbReference>
<name>A0A2T0QDL1_9ACTN</name>
<feature type="transmembrane region" description="Helical" evidence="2">
    <location>
        <begin position="26"/>
        <end position="46"/>
    </location>
</feature>
<feature type="compositionally biased region" description="Basic and acidic residues" evidence="1">
    <location>
        <begin position="293"/>
        <end position="307"/>
    </location>
</feature>
<feature type="compositionally biased region" description="Basic and acidic residues" evidence="1">
    <location>
        <begin position="477"/>
        <end position="486"/>
    </location>
</feature>
<feature type="compositionally biased region" description="Low complexity" evidence="1">
    <location>
        <begin position="408"/>
        <end position="417"/>
    </location>
</feature>
<dbReference type="Pfam" id="PF12648">
    <property type="entry name" value="TcpE"/>
    <property type="match status" value="1"/>
</dbReference>
<dbReference type="OrthoDB" id="3204399at2"/>